<feature type="compositionally biased region" description="Basic and acidic residues" evidence="1">
    <location>
        <begin position="47"/>
        <end position="71"/>
    </location>
</feature>
<evidence type="ECO:0000256" key="1">
    <source>
        <dbReference type="SAM" id="MobiDB-lite"/>
    </source>
</evidence>
<comment type="caution">
    <text evidence="2">The sequence shown here is derived from an EMBL/GenBank/DDBJ whole genome shotgun (WGS) entry which is preliminary data.</text>
</comment>
<accession>A0A8J6JAV5</accession>
<organism evidence="2 3">
    <name type="scientific">Lawsonibacter faecis</name>
    <dbReference type="NCBI Taxonomy" id="2763052"/>
    <lineage>
        <taxon>Bacteria</taxon>
        <taxon>Bacillati</taxon>
        <taxon>Bacillota</taxon>
        <taxon>Clostridia</taxon>
        <taxon>Eubacteriales</taxon>
        <taxon>Oscillospiraceae</taxon>
        <taxon>Lawsonibacter</taxon>
    </lineage>
</organism>
<protein>
    <submittedName>
        <fullName evidence="2">Uncharacterized protein</fullName>
    </submittedName>
</protein>
<dbReference type="InterPro" id="IPR046313">
    <property type="entry name" value="DUF6465"/>
</dbReference>
<name>A0A8J6JAV5_9FIRM</name>
<keyword evidence="3" id="KW-1185">Reference proteome</keyword>
<reference evidence="2" key="1">
    <citation type="submission" date="2020-08" db="EMBL/GenBank/DDBJ databases">
        <title>Genome public.</title>
        <authorList>
            <person name="Liu C."/>
            <person name="Sun Q."/>
        </authorList>
    </citation>
    <scope>NUCLEOTIDE SEQUENCE</scope>
    <source>
        <strain evidence="2">NSJ-52</strain>
    </source>
</reference>
<dbReference type="Proteomes" id="UP000607645">
    <property type="component" value="Unassembled WGS sequence"/>
</dbReference>
<dbReference type="AlphaFoldDB" id="A0A8J6JAV5"/>
<feature type="region of interest" description="Disordered" evidence="1">
    <location>
        <begin position="25"/>
        <end position="78"/>
    </location>
</feature>
<dbReference type="EMBL" id="JACOPQ010000002">
    <property type="protein sequence ID" value="MBC5736036.1"/>
    <property type="molecule type" value="Genomic_DNA"/>
</dbReference>
<evidence type="ECO:0000313" key="3">
    <source>
        <dbReference type="Proteomes" id="UP000607645"/>
    </source>
</evidence>
<proteinExistence type="predicted"/>
<feature type="region of interest" description="Disordered" evidence="1">
    <location>
        <begin position="1"/>
        <end position="20"/>
    </location>
</feature>
<feature type="compositionally biased region" description="Low complexity" evidence="1">
    <location>
        <begin position="25"/>
        <end position="46"/>
    </location>
</feature>
<dbReference type="RefSeq" id="WP_186918442.1">
    <property type="nucleotide sequence ID" value="NZ_JACOPQ010000002.1"/>
</dbReference>
<dbReference type="Pfam" id="PF20069">
    <property type="entry name" value="DUF6465"/>
    <property type="match status" value="1"/>
</dbReference>
<sequence length="142" mass="14862">MTTAPKRSEASVAAAKPAEEKAVKAASVKVEAPAAVKTEAPAAVKTEAPKAESKKPAARKAAEKKPAEKKPAAKKAAAPKANIVVEYQGRQVMQADILAGAERVWAQAGRTEAIKTMELYVKPEDGAVYCVINGESVGKFSF</sequence>
<gene>
    <name evidence="2" type="ORF">H8S62_03280</name>
</gene>
<evidence type="ECO:0000313" key="2">
    <source>
        <dbReference type="EMBL" id="MBC5736036.1"/>
    </source>
</evidence>